<evidence type="ECO:0000256" key="7">
    <source>
        <dbReference type="ARBA" id="ARBA00023004"/>
    </source>
</evidence>
<dbReference type="SUPFAM" id="SSF48264">
    <property type="entry name" value="Cytochrome P450"/>
    <property type="match status" value="1"/>
</dbReference>
<keyword evidence="2" id="KW-0349">Heme</keyword>
<evidence type="ECO:0000256" key="1">
    <source>
        <dbReference type="ARBA" id="ARBA00004370"/>
    </source>
</evidence>
<dbReference type="Gene3D" id="1.10.630.10">
    <property type="entry name" value="Cytochrome P450"/>
    <property type="match status" value="1"/>
</dbReference>
<comment type="subcellular location">
    <subcellularLocation>
        <location evidence="1">Membrane</location>
    </subcellularLocation>
</comment>
<dbReference type="PANTHER" id="PTHR24282:SF211">
    <property type="entry name" value="CYTOCHROME P450-RELATED"/>
    <property type="match status" value="1"/>
</dbReference>
<gene>
    <name evidence="10" type="ORF">K504DRAFT_522215</name>
</gene>
<dbReference type="InterPro" id="IPR050665">
    <property type="entry name" value="Cytochrome_P450_Monooxygen"/>
</dbReference>
<feature type="transmembrane region" description="Helical" evidence="9">
    <location>
        <begin position="6"/>
        <end position="24"/>
    </location>
</feature>
<evidence type="ECO:0000313" key="11">
    <source>
        <dbReference type="Proteomes" id="UP000799428"/>
    </source>
</evidence>
<sequence>MMEYLVAAVGLYLGFNFICLELNYRRALTMGIPLVRVPVDPLNIPFQVFEPHLFKLLDLLPSDALPIFVRYLRRGWFFVDKADSHLRYGPIFACITPRGIHVQVCDSEAIHDMFARRLDFIRPTENYKLLKVYGPCISTANLENWPRHRKVLATPFNESIMKFVWSESLTQTKQMLAWWTTAASSANGIISVSKDTRTLSLNVLAATGFRRSFSFRSTSGSDAEPDTASSYRDALSMVLDNAILLMLIPRQYLSLPFFPKALQKIRKAADEFKHHIERMLEEETAAFEQGKSGAGSLITSFVKASNTYEAKKEASKQPQGLSVKEIFGNIFVINFAGHDTTANTLAFAIFLLATAPEVQD</sequence>
<protein>
    <submittedName>
        <fullName evidence="10">Cytochrome P450</fullName>
    </submittedName>
</protein>
<dbReference type="GO" id="GO:0016705">
    <property type="term" value="F:oxidoreductase activity, acting on paired donors, with incorporation or reduction of molecular oxygen"/>
    <property type="evidence" value="ECO:0007669"/>
    <property type="project" value="InterPro"/>
</dbReference>
<dbReference type="InterPro" id="IPR036396">
    <property type="entry name" value="Cyt_P450_sf"/>
</dbReference>
<dbReference type="EMBL" id="MU005766">
    <property type="protein sequence ID" value="KAF2712771.1"/>
    <property type="molecule type" value="Genomic_DNA"/>
</dbReference>
<evidence type="ECO:0000256" key="4">
    <source>
        <dbReference type="ARBA" id="ARBA00022723"/>
    </source>
</evidence>
<dbReference type="Proteomes" id="UP000799428">
    <property type="component" value="Unassembled WGS sequence"/>
</dbReference>
<name>A0A6G1KK53_9PLEO</name>
<evidence type="ECO:0000256" key="9">
    <source>
        <dbReference type="SAM" id="Phobius"/>
    </source>
</evidence>
<dbReference type="GO" id="GO:0005506">
    <property type="term" value="F:iron ion binding"/>
    <property type="evidence" value="ECO:0007669"/>
    <property type="project" value="InterPro"/>
</dbReference>
<dbReference type="PANTHER" id="PTHR24282">
    <property type="entry name" value="CYTOCHROME P450 FAMILY MEMBER"/>
    <property type="match status" value="1"/>
</dbReference>
<evidence type="ECO:0000256" key="6">
    <source>
        <dbReference type="ARBA" id="ARBA00023002"/>
    </source>
</evidence>
<evidence type="ECO:0000256" key="3">
    <source>
        <dbReference type="ARBA" id="ARBA00022692"/>
    </source>
</evidence>
<keyword evidence="8 9" id="KW-0472">Membrane</keyword>
<evidence type="ECO:0000256" key="8">
    <source>
        <dbReference type="ARBA" id="ARBA00023136"/>
    </source>
</evidence>
<organism evidence="10 11">
    <name type="scientific">Pleomassaria siparia CBS 279.74</name>
    <dbReference type="NCBI Taxonomy" id="1314801"/>
    <lineage>
        <taxon>Eukaryota</taxon>
        <taxon>Fungi</taxon>
        <taxon>Dikarya</taxon>
        <taxon>Ascomycota</taxon>
        <taxon>Pezizomycotina</taxon>
        <taxon>Dothideomycetes</taxon>
        <taxon>Pleosporomycetidae</taxon>
        <taxon>Pleosporales</taxon>
        <taxon>Pleomassariaceae</taxon>
        <taxon>Pleomassaria</taxon>
    </lineage>
</organism>
<keyword evidence="11" id="KW-1185">Reference proteome</keyword>
<keyword evidence="7" id="KW-0408">Iron</keyword>
<dbReference type="InterPro" id="IPR001128">
    <property type="entry name" value="Cyt_P450"/>
</dbReference>
<dbReference type="AlphaFoldDB" id="A0A6G1KK53"/>
<dbReference type="Pfam" id="PF00067">
    <property type="entry name" value="p450"/>
    <property type="match status" value="1"/>
</dbReference>
<keyword evidence="6" id="KW-0560">Oxidoreductase</keyword>
<proteinExistence type="predicted"/>
<keyword evidence="5 9" id="KW-1133">Transmembrane helix</keyword>
<dbReference type="GO" id="GO:0016020">
    <property type="term" value="C:membrane"/>
    <property type="evidence" value="ECO:0007669"/>
    <property type="project" value="UniProtKB-SubCell"/>
</dbReference>
<dbReference type="OrthoDB" id="1470350at2759"/>
<keyword evidence="4" id="KW-0479">Metal-binding</keyword>
<evidence type="ECO:0000313" key="10">
    <source>
        <dbReference type="EMBL" id="KAF2712771.1"/>
    </source>
</evidence>
<keyword evidence="3 9" id="KW-0812">Transmembrane</keyword>
<evidence type="ECO:0000256" key="5">
    <source>
        <dbReference type="ARBA" id="ARBA00022989"/>
    </source>
</evidence>
<dbReference type="GO" id="GO:0004497">
    <property type="term" value="F:monooxygenase activity"/>
    <property type="evidence" value="ECO:0007669"/>
    <property type="project" value="InterPro"/>
</dbReference>
<evidence type="ECO:0000256" key="2">
    <source>
        <dbReference type="ARBA" id="ARBA00022617"/>
    </source>
</evidence>
<accession>A0A6G1KK53</accession>
<dbReference type="GO" id="GO:0020037">
    <property type="term" value="F:heme binding"/>
    <property type="evidence" value="ECO:0007669"/>
    <property type="project" value="InterPro"/>
</dbReference>
<reference evidence="10" key="1">
    <citation type="journal article" date="2020" name="Stud. Mycol.">
        <title>101 Dothideomycetes genomes: a test case for predicting lifestyles and emergence of pathogens.</title>
        <authorList>
            <person name="Haridas S."/>
            <person name="Albert R."/>
            <person name="Binder M."/>
            <person name="Bloem J."/>
            <person name="Labutti K."/>
            <person name="Salamov A."/>
            <person name="Andreopoulos B."/>
            <person name="Baker S."/>
            <person name="Barry K."/>
            <person name="Bills G."/>
            <person name="Bluhm B."/>
            <person name="Cannon C."/>
            <person name="Castanera R."/>
            <person name="Culley D."/>
            <person name="Daum C."/>
            <person name="Ezra D."/>
            <person name="Gonzalez J."/>
            <person name="Henrissat B."/>
            <person name="Kuo A."/>
            <person name="Liang C."/>
            <person name="Lipzen A."/>
            <person name="Lutzoni F."/>
            <person name="Magnuson J."/>
            <person name="Mondo S."/>
            <person name="Nolan M."/>
            <person name="Ohm R."/>
            <person name="Pangilinan J."/>
            <person name="Park H.-J."/>
            <person name="Ramirez L."/>
            <person name="Alfaro M."/>
            <person name="Sun H."/>
            <person name="Tritt A."/>
            <person name="Yoshinaga Y."/>
            <person name="Zwiers L.-H."/>
            <person name="Turgeon B."/>
            <person name="Goodwin S."/>
            <person name="Spatafora J."/>
            <person name="Crous P."/>
            <person name="Grigoriev I."/>
        </authorList>
    </citation>
    <scope>NUCLEOTIDE SEQUENCE</scope>
    <source>
        <strain evidence="10">CBS 279.74</strain>
    </source>
</reference>